<evidence type="ECO:0000313" key="11">
    <source>
        <dbReference type="EMBL" id="KGO69340.1"/>
    </source>
</evidence>
<keyword evidence="12" id="KW-1185">Reference proteome</keyword>
<dbReference type="GO" id="GO:0000155">
    <property type="term" value="F:phosphorelay sensor kinase activity"/>
    <property type="evidence" value="ECO:0007669"/>
    <property type="project" value="InterPro"/>
</dbReference>
<dbReference type="SUPFAM" id="SSF52172">
    <property type="entry name" value="CheY-like"/>
    <property type="match status" value="1"/>
</dbReference>
<dbReference type="EMBL" id="JQGA01001153">
    <property type="protein sequence ID" value="KGO69340.1"/>
    <property type="molecule type" value="Genomic_DNA"/>
</dbReference>
<dbReference type="InterPro" id="IPR005467">
    <property type="entry name" value="His_kinase_dom"/>
</dbReference>
<feature type="region of interest" description="Disordered" evidence="7">
    <location>
        <begin position="382"/>
        <end position="427"/>
    </location>
</feature>
<dbReference type="PROSITE" id="PS50109">
    <property type="entry name" value="HIS_KIN"/>
    <property type="match status" value="1"/>
</dbReference>
<dbReference type="InterPro" id="IPR036890">
    <property type="entry name" value="HATPase_C_sf"/>
</dbReference>
<proteinExistence type="predicted"/>
<feature type="compositionally biased region" description="Basic and acidic residues" evidence="7">
    <location>
        <begin position="308"/>
        <end position="318"/>
    </location>
</feature>
<dbReference type="Gene3D" id="3.30.565.10">
    <property type="entry name" value="Histidine kinase-like ATPase, C-terminal domain"/>
    <property type="match status" value="1"/>
</dbReference>
<dbReference type="InterPro" id="IPR029016">
    <property type="entry name" value="GAF-like_dom_sf"/>
</dbReference>
<evidence type="ECO:0000256" key="4">
    <source>
        <dbReference type="ARBA" id="ARBA00022679"/>
    </source>
</evidence>
<feature type="compositionally biased region" description="Polar residues" evidence="7">
    <location>
        <begin position="734"/>
        <end position="747"/>
    </location>
</feature>
<sequence>MAALGGAAAQSRYRLTQEREFYKYVPREHSASHYAPFDHASENTFIPQPSRDSALTSFAQLGAIRLGTRRALVSLFDKTHQHIVAEATQTLSLIGGRVQNERDRLRLGCCLFPKERGFCQQVEQLPSWNYSEADKVVGDSSVVVLDVKENESFRSRQVLHALCDVRFYASVPIVSPKGFTIGAYSVMDYEPRTSNPDQHDLQFMKDMAATVMEHLAMGHSTQKNRQAERMVVGLGSFVEGRSTLRDSWREANAQYAASEQSGETTEGQLDIQQQDLQKIANGKSKKNLVIRQSSKISTEGPGPASNGRNEETRHRQEPGIEVNKADGSVRSVIASESLQDDSLNTGIKHVFSRAANLIRESIGAEGVMFLDANSERFGNLVKQTSRKVSGPNVKDPTSSSDESTDSASSSNRNSSKDDQEDEADSTLVSECMGFSSSRVSSINEQARAGQAVVVPEPLFSSLIRRYPNGKIFTYDAYGMASEDSNPSRNLSEPDQATTSGAPRTKDHRPASKRRRKPTYRQDASNLIKIFGDARNILLLPIWDSDRNRWYAGTLVWTNDPEHIFTTENELAYISAFANSIMAEIRRLDVELAEKAKTNLVSSISHELRNPLHGILGTADILSDTAMNALQHGMVHTIESCGRTLLDIINNLLDLTFINKYQKKLPGSRGKRRSKQVSSLPAGAKDVGRVQSNNHGEDLSYSHVQLDAVLEEVTECVFAGYSFYTHPQAPPPALSDTSSRWGGPTSKSDAVGPRASQITIIFDIQPDTEWDFNTHVGAWRRILMNVFGNALKYTPSGYIYLGLSSSQLETGLGDQERGFEVTLTVKDTGKGIGTDFLQNGLFTSFSQEDPLASGSGLGLSIVRQAVGFLGGSIEIESTQGVGTTISVRTPLTRTSHLSDTSSSSYMFSSLQKYTQDKTIGFLGFGLSLQSHRDTALYSSLERLCSDWFGLQINKVFLQEDENMPCDFYLAVQTELDSENIEGRNLFGLSQRLANRDGCCSPVVVICQSPEEAHRMFVAAKNRDQTPLFEFISQPCGPRKLARALDICIKRQLDGEVGQPSADEPTRWVEMPESSHLPVDLGATEAPKDRMKISKRPTVDTMGSPERRNRSQFSTRKGSSEAGTLDTAQLGSYSRDADGDSEIAEQSVLLVDDNDLNLQLLCAYTKKDKCNYMTAKNGAEAVEIFKAHPDKFQVIIIGMFTYLIPLHLYCVACYLAFLASDGRITLPDISMPIMDGFEASRQIRRAEKEHRARTRHSTQKSPPATFIAALTGLDSPNAQKEAFGSGIDTFLIKPVKRPDLHAILQRVIE</sequence>
<dbReference type="InterPro" id="IPR036097">
    <property type="entry name" value="HisK_dim/P_sf"/>
</dbReference>
<dbReference type="InterPro" id="IPR003661">
    <property type="entry name" value="HisK_dim/P_dom"/>
</dbReference>
<feature type="modified residue" description="4-aspartylphosphate" evidence="6">
    <location>
        <position position="1226"/>
    </location>
</feature>
<feature type="domain" description="Histidine kinase" evidence="9">
    <location>
        <begin position="602"/>
        <end position="892"/>
    </location>
</feature>
<dbReference type="PRINTS" id="PR00344">
    <property type="entry name" value="BCTRLSENSOR"/>
</dbReference>
<evidence type="ECO:0000256" key="3">
    <source>
        <dbReference type="ARBA" id="ARBA00022553"/>
    </source>
</evidence>
<dbReference type="PROSITE" id="PS50110">
    <property type="entry name" value="RESPONSE_REGULATORY"/>
    <property type="match status" value="1"/>
</dbReference>
<dbReference type="Proteomes" id="UP000030104">
    <property type="component" value="Unassembled WGS sequence"/>
</dbReference>
<reference evidence="11 12" key="1">
    <citation type="journal article" date="2015" name="Mol. Plant Microbe Interact.">
        <title>Genome, transcriptome, and functional analyses of Penicillium expansum provide new insights into secondary metabolism and pathogenicity.</title>
        <authorList>
            <person name="Ballester A.R."/>
            <person name="Marcet-Houben M."/>
            <person name="Levin E."/>
            <person name="Sela N."/>
            <person name="Selma-Lazaro C."/>
            <person name="Carmona L."/>
            <person name="Wisniewski M."/>
            <person name="Droby S."/>
            <person name="Gonzalez-Candelas L."/>
            <person name="Gabaldon T."/>
        </authorList>
    </citation>
    <scope>NUCLEOTIDE SEQUENCE [LARGE SCALE GENOMIC DNA]</scope>
    <source>
        <strain evidence="11 12">PHI-1</strain>
    </source>
</reference>
<keyword evidence="8" id="KW-0812">Transmembrane</keyword>
<comment type="catalytic activity">
    <reaction evidence="1">
        <text>ATP + protein L-histidine = ADP + protein N-phospho-L-histidine.</text>
        <dbReference type="EC" id="2.7.13.3"/>
    </reaction>
</comment>
<dbReference type="InterPro" id="IPR003594">
    <property type="entry name" value="HATPase_dom"/>
</dbReference>
<dbReference type="Pfam" id="PF00512">
    <property type="entry name" value="HisKA"/>
    <property type="match status" value="1"/>
</dbReference>
<dbReference type="PhylomeDB" id="A0A0A2KYB4"/>
<dbReference type="SUPFAM" id="SSF47384">
    <property type="entry name" value="Homodimeric domain of signal transducing histidine kinase"/>
    <property type="match status" value="1"/>
</dbReference>
<feature type="region of interest" description="Disordered" evidence="7">
    <location>
        <begin position="482"/>
        <end position="520"/>
    </location>
</feature>
<dbReference type="FunFam" id="1.10.287.130:FF:000023">
    <property type="entry name" value="Sensor histidine kinase/response regulator, putative"/>
    <property type="match status" value="1"/>
</dbReference>
<keyword evidence="8" id="KW-0472">Membrane</keyword>
<keyword evidence="5" id="KW-0418">Kinase</keyword>
<dbReference type="Gene3D" id="1.10.287.130">
    <property type="match status" value="1"/>
</dbReference>
<dbReference type="SUPFAM" id="SSF55874">
    <property type="entry name" value="ATPase domain of HSP90 chaperone/DNA topoisomerase II/histidine kinase"/>
    <property type="match status" value="1"/>
</dbReference>
<dbReference type="Gene3D" id="3.40.50.2300">
    <property type="match status" value="1"/>
</dbReference>
<dbReference type="InterPro" id="IPR011006">
    <property type="entry name" value="CheY-like_superfamily"/>
</dbReference>
<evidence type="ECO:0000256" key="5">
    <source>
        <dbReference type="ARBA" id="ARBA00022777"/>
    </source>
</evidence>
<evidence type="ECO:0000256" key="1">
    <source>
        <dbReference type="ARBA" id="ARBA00000085"/>
    </source>
</evidence>
<keyword evidence="4" id="KW-0808">Transferase</keyword>
<feature type="compositionally biased region" description="Polar residues" evidence="7">
    <location>
        <begin position="482"/>
        <end position="501"/>
    </location>
</feature>
<evidence type="ECO:0000256" key="6">
    <source>
        <dbReference type="PROSITE-ProRule" id="PRU00169"/>
    </source>
</evidence>
<dbReference type="GO" id="GO:0005886">
    <property type="term" value="C:plasma membrane"/>
    <property type="evidence" value="ECO:0007669"/>
    <property type="project" value="TreeGrafter"/>
</dbReference>
<feature type="region of interest" description="Disordered" evidence="7">
    <location>
        <begin position="731"/>
        <end position="750"/>
    </location>
</feature>
<name>A0A0A2KYB4_PENIT</name>
<accession>A0A0A2KYB4</accession>
<dbReference type="Pfam" id="PF02518">
    <property type="entry name" value="HATPase_c"/>
    <property type="match status" value="1"/>
</dbReference>
<feature type="region of interest" description="Disordered" evidence="7">
    <location>
        <begin position="282"/>
        <end position="328"/>
    </location>
</feature>
<dbReference type="PANTHER" id="PTHR43047">
    <property type="entry name" value="TWO-COMPONENT HISTIDINE PROTEIN KINASE"/>
    <property type="match status" value="1"/>
</dbReference>
<dbReference type="GO" id="GO:0009927">
    <property type="term" value="F:histidine phosphotransfer kinase activity"/>
    <property type="evidence" value="ECO:0007669"/>
    <property type="project" value="TreeGrafter"/>
</dbReference>
<dbReference type="OrthoDB" id="303614at2759"/>
<keyword evidence="8" id="KW-1133">Transmembrane helix</keyword>
<dbReference type="STRING" id="40296.A0A0A2KYB4"/>
<comment type="caution">
    <text evidence="11">The sequence shown here is derived from an EMBL/GenBank/DDBJ whole genome shotgun (WGS) entry which is preliminary data.</text>
</comment>
<feature type="region of interest" description="Disordered" evidence="7">
    <location>
        <begin position="1094"/>
        <end position="1136"/>
    </location>
</feature>
<dbReference type="CDD" id="cd00082">
    <property type="entry name" value="HisKA"/>
    <property type="match status" value="1"/>
</dbReference>
<feature type="domain" description="Response regulatory" evidence="10">
    <location>
        <begin position="1145"/>
        <end position="1306"/>
    </location>
</feature>
<dbReference type="FunFam" id="3.30.450.40:FF:000083">
    <property type="entry name" value="Sensor histidine kinase/response regulator, putative (AFU_orthologue AFUA_4G00660)"/>
    <property type="match status" value="1"/>
</dbReference>
<feature type="region of interest" description="Disordered" evidence="7">
    <location>
        <begin position="665"/>
        <end position="693"/>
    </location>
</feature>
<dbReference type="SUPFAM" id="SSF55781">
    <property type="entry name" value="GAF domain-like"/>
    <property type="match status" value="1"/>
</dbReference>
<dbReference type="InterPro" id="IPR001789">
    <property type="entry name" value="Sig_transdc_resp-reg_receiver"/>
</dbReference>
<evidence type="ECO:0000259" key="10">
    <source>
        <dbReference type="PROSITE" id="PS50110"/>
    </source>
</evidence>
<dbReference type="EC" id="2.7.13.3" evidence="2"/>
<evidence type="ECO:0000256" key="8">
    <source>
        <dbReference type="SAM" id="Phobius"/>
    </source>
</evidence>
<feature type="compositionally biased region" description="Low complexity" evidence="7">
    <location>
        <begin position="395"/>
        <end position="413"/>
    </location>
</feature>
<dbReference type="SMART" id="SM00448">
    <property type="entry name" value="REC"/>
    <property type="match status" value="1"/>
</dbReference>
<keyword evidence="3 6" id="KW-0597">Phosphoprotein</keyword>
<dbReference type="SMART" id="SM00388">
    <property type="entry name" value="HisKA"/>
    <property type="match status" value="1"/>
</dbReference>
<protein>
    <recommendedName>
        <fullName evidence="2">histidine kinase</fullName>
        <ecNumber evidence="2">2.7.13.3</ecNumber>
    </recommendedName>
</protein>
<dbReference type="Gene3D" id="3.30.450.40">
    <property type="match status" value="1"/>
</dbReference>
<evidence type="ECO:0000256" key="7">
    <source>
        <dbReference type="SAM" id="MobiDB-lite"/>
    </source>
</evidence>
<feature type="transmembrane region" description="Helical" evidence="8">
    <location>
        <begin position="1192"/>
        <end position="1215"/>
    </location>
</feature>
<dbReference type="SMART" id="SM00387">
    <property type="entry name" value="HATPase_c"/>
    <property type="match status" value="1"/>
</dbReference>
<dbReference type="PANTHER" id="PTHR43047:SF72">
    <property type="entry name" value="OSMOSENSING HISTIDINE PROTEIN KINASE SLN1"/>
    <property type="match status" value="1"/>
</dbReference>
<evidence type="ECO:0000256" key="2">
    <source>
        <dbReference type="ARBA" id="ARBA00012438"/>
    </source>
</evidence>
<dbReference type="HOGENOM" id="CLU_002763_0_0_1"/>
<organism evidence="11 12">
    <name type="scientific">Penicillium italicum</name>
    <name type="common">Blue mold</name>
    <dbReference type="NCBI Taxonomy" id="40296"/>
    <lineage>
        <taxon>Eukaryota</taxon>
        <taxon>Fungi</taxon>
        <taxon>Dikarya</taxon>
        <taxon>Ascomycota</taxon>
        <taxon>Pezizomycotina</taxon>
        <taxon>Eurotiomycetes</taxon>
        <taxon>Eurotiomycetidae</taxon>
        <taxon>Eurotiales</taxon>
        <taxon>Aspergillaceae</taxon>
        <taxon>Penicillium</taxon>
    </lineage>
</organism>
<dbReference type="OMA" id="CIHAGHT"/>
<gene>
    <name evidence="11" type="ORF">PITC_095220</name>
</gene>
<evidence type="ECO:0000313" key="12">
    <source>
        <dbReference type="Proteomes" id="UP000030104"/>
    </source>
</evidence>
<dbReference type="InterPro" id="IPR004358">
    <property type="entry name" value="Sig_transdc_His_kin-like_C"/>
</dbReference>
<dbReference type="CDD" id="cd17546">
    <property type="entry name" value="REC_hyHK_CKI1_RcsC-like"/>
    <property type="match status" value="1"/>
</dbReference>
<evidence type="ECO:0000259" key="9">
    <source>
        <dbReference type="PROSITE" id="PS50109"/>
    </source>
</evidence>